<evidence type="ECO:0000313" key="2">
    <source>
        <dbReference type="Proteomes" id="UP000191040"/>
    </source>
</evidence>
<keyword evidence="2" id="KW-1185">Reference proteome</keyword>
<proteinExistence type="predicted"/>
<dbReference type="OrthoDB" id="4947318at2"/>
<protein>
    <submittedName>
        <fullName evidence="1">Uncharacterized protein</fullName>
    </submittedName>
</protein>
<accession>A0A1T4Z2N6</accession>
<gene>
    <name evidence="1" type="ORF">SAMN06295964_1835</name>
</gene>
<dbReference type="AlphaFoldDB" id="A0A1T4Z2N6"/>
<dbReference type="Pfam" id="PF20242">
    <property type="entry name" value="Emfourin"/>
    <property type="match status" value="1"/>
</dbReference>
<dbReference type="STRING" id="1736691.SAMN06295964_1835"/>
<dbReference type="EMBL" id="LT796768">
    <property type="protein sequence ID" value="SKB07811.1"/>
    <property type="molecule type" value="Genomic_DNA"/>
</dbReference>
<name>A0A1T4Z2N6_9ACTN</name>
<evidence type="ECO:0000313" key="1">
    <source>
        <dbReference type="EMBL" id="SKB07811.1"/>
    </source>
</evidence>
<dbReference type="RefSeq" id="WP_078699867.1">
    <property type="nucleotide sequence ID" value="NZ_LT796768.1"/>
</dbReference>
<dbReference type="Proteomes" id="UP000191040">
    <property type="component" value="Chromosome I"/>
</dbReference>
<sequence length="94" mass="10456">MDGIDQPLLVVRVTRTGGFAGLRRQWAVEATSEDEAQAWWPLVEACPWDAAPGDGYPDGFVYEVQANDREATLPERQVDGPWRELVDAVVHHAP</sequence>
<dbReference type="InterPro" id="IPR049457">
    <property type="entry name" value="Emfourin"/>
</dbReference>
<reference evidence="2" key="1">
    <citation type="submission" date="2017-02" db="EMBL/GenBank/DDBJ databases">
        <authorList>
            <person name="Varghese N."/>
            <person name="Submissions S."/>
        </authorList>
    </citation>
    <scope>NUCLEOTIDE SEQUENCE [LARGE SCALE GENOMIC DNA]</scope>
    <source>
        <strain evidence="2">9H-4</strain>
    </source>
</reference>
<organism evidence="1 2">
    <name type="scientific">Aeromicrobium choanae</name>
    <dbReference type="NCBI Taxonomy" id="1736691"/>
    <lineage>
        <taxon>Bacteria</taxon>
        <taxon>Bacillati</taxon>
        <taxon>Actinomycetota</taxon>
        <taxon>Actinomycetes</taxon>
        <taxon>Propionibacteriales</taxon>
        <taxon>Nocardioidaceae</taxon>
        <taxon>Aeromicrobium</taxon>
    </lineage>
</organism>